<dbReference type="AlphaFoldDB" id="A0A139I0L8"/>
<dbReference type="PANTHER" id="PTHR12203:SF107">
    <property type="entry name" value="GLYCOSYL TRANSFERASE CAP10 DOMAIN-CONTAINING PROTEIN"/>
    <property type="match status" value="1"/>
</dbReference>
<sequence length="431" mass="50261">MESWAKWKRTIYIVSGLIIMSLIFLSNDDIRDAATPTFSATRKGRLLPWNELPKGPDGEYIDNLSDAQCDFAFPDLYHEIDRATSYWKQRNHNITKEDVSVDWFHSAFRLLIHKNQIRILESKNAFGSAMSRARCMDITFLLHRSLESATAAGEILPTVELAFTIPDITEMPNDTTHTALTWNRRINDTNHERHWMIPNFSMWRGDGDLSYPESRIAAKKMDLPFVKKIPKLVWRGAVWVNHVRAALASATKDKPWADVEKVAGEDGKEFYLSNDDLCKYAMTVHTEGISYSARLDWLIECNSLLFIHELEWDMWYYHLLKSSGPEQNYVPVRRDFSDLEEKVKYYLENPDEAERVIQNSIETFRERYLTRAAVSCYFRRLLRGYAEVAFVPEVERMGKSEGRLLRGVPYEMFMIGTKDFGDRDSYLETER</sequence>
<protein>
    <recommendedName>
        <fullName evidence="1">Glycosyl transferase CAP10 domain-containing protein</fullName>
    </recommendedName>
</protein>
<dbReference type="PANTHER" id="PTHR12203">
    <property type="entry name" value="KDEL LYS-ASP-GLU-LEU CONTAINING - RELATED"/>
    <property type="match status" value="1"/>
</dbReference>
<gene>
    <name evidence="2" type="ORF">AC579_8686</name>
</gene>
<organism evidence="2 3">
    <name type="scientific">Pseudocercospora musae</name>
    <dbReference type="NCBI Taxonomy" id="113226"/>
    <lineage>
        <taxon>Eukaryota</taxon>
        <taxon>Fungi</taxon>
        <taxon>Dikarya</taxon>
        <taxon>Ascomycota</taxon>
        <taxon>Pezizomycotina</taxon>
        <taxon>Dothideomycetes</taxon>
        <taxon>Dothideomycetidae</taxon>
        <taxon>Mycosphaerellales</taxon>
        <taxon>Mycosphaerellaceae</taxon>
        <taxon>Pseudocercospora</taxon>
    </lineage>
</organism>
<dbReference type="Proteomes" id="UP000073492">
    <property type="component" value="Unassembled WGS sequence"/>
</dbReference>
<dbReference type="OrthoDB" id="202415at2759"/>
<comment type="caution">
    <text evidence="2">The sequence shown here is derived from an EMBL/GenBank/DDBJ whole genome shotgun (WGS) entry which is preliminary data.</text>
</comment>
<evidence type="ECO:0000313" key="3">
    <source>
        <dbReference type="Proteomes" id="UP000073492"/>
    </source>
</evidence>
<dbReference type="EMBL" id="LFZO01000476">
    <property type="protein sequence ID" value="KXT08217.1"/>
    <property type="molecule type" value="Genomic_DNA"/>
</dbReference>
<evidence type="ECO:0000259" key="1">
    <source>
        <dbReference type="SMART" id="SM00672"/>
    </source>
</evidence>
<dbReference type="InterPro" id="IPR006598">
    <property type="entry name" value="CAP10"/>
</dbReference>
<dbReference type="SMART" id="SM00672">
    <property type="entry name" value="CAP10"/>
    <property type="match status" value="1"/>
</dbReference>
<dbReference type="Pfam" id="PF05686">
    <property type="entry name" value="Glyco_transf_90"/>
    <property type="match status" value="1"/>
</dbReference>
<keyword evidence="3" id="KW-1185">Reference proteome</keyword>
<proteinExistence type="predicted"/>
<accession>A0A139I0L8</accession>
<name>A0A139I0L8_9PEZI</name>
<evidence type="ECO:0000313" key="2">
    <source>
        <dbReference type="EMBL" id="KXT08217.1"/>
    </source>
</evidence>
<reference evidence="2 3" key="1">
    <citation type="submission" date="2015-07" db="EMBL/GenBank/DDBJ databases">
        <title>Comparative genomics of the Sigatoka disease complex on banana suggests a link between parallel evolutionary changes in Pseudocercospora fijiensis and Pseudocercospora eumusae and increased virulence on the banana host.</title>
        <authorList>
            <person name="Chang T.-C."/>
            <person name="Salvucci A."/>
            <person name="Crous P.W."/>
            <person name="Stergiopoulos I."/>
        </authorList>
    </citation>
    <scope>NUCLEOTIDE SEQUENCE [LARGE SCALE GENOMIC DNA]</scope>
    <source>
        <strain evidence="2 3">CBS 116634</strain>
    </source>
</reference>
<feature type="domain" description="Glycosyl transferase CAP10" evidence="1">
    <location>
        <begin position="164"/>
        <end position="392"/>
    </location>
</feature>
<dbReference type="InterPro" id="IPR051091">
    <property type="entry name" value="O-Glucosyltr/Glycosyltrsf_90"/>
</dbReference>